<dbReference type="STRING" id="578454.G8B9H4"/>
<gene>
    <name evidence="2 3" type="ordered locus">CPAR2_302620</name>
</gene>
<keyword evidence="5" id="KW-1185">Reference proteome</keyword>
<organism evidence="3 5">
    <name type="scientific">Candida parapsilosis (strain CDC 317 / ATCC MYA-4646)</name>
    <name type="common">Yeast</name>
    <name type="synonym">Monilia parapsilosis</name>
    <dbReference type="NCBI Taxonomy" id="578454"/>
    <lineage>
        <taxon>Eukaryota</taxon>
        <taxon>Fungi</taxon>
        <taxon>Dikarya</taxon>
        <taxon>Ascomycota</taxon>
        <taxon>Saccharomycotina</taxon>
        <taxon>Pichiomycetes</taxon>
        <taxon>Debaryomycetaceae</taxon>
        <taxon>Candida/Lodderomyces clade</taxon>
        <taxon>Candida</taxon>
    </lineage>
</organism>
<evidence type="ECO:0000313" key="5">
    <source>
        <dbReference type="Proteomes" id="UP000005221"/>
    </source>
</evidence>
<proteinExistence type="predicted"/>
<dbReference type="EnsemblFungi" id="CPAR2_302620-T">
    <property type="protein sequence ID" value="CPAR2_302620-T-p1"/>
    <property type="gene ID" value="CPAR2_302620"/>
</dbReference>
<reference evidence="3" key="3">
    <citation type="submission" date="2011-10" db="EMBL/GenBank/DDBJ databases">
        <title>Transcriptional landscape of the pathogenic yeast Candida parapsilosis.</title>
        <authorList>
            <person name="Guida A."/>
            <person name="Lindstaedt C."/>
            <person name="Maguire S.L."/>
            <person name="Ding C."/>
            <person name="Higgins D.G."/>
            <person name="Harris D."/>
            <person name="Berriman M."/>
            <person name="Butler G."/>
        </authorList>
    </citation>
    <scope>NUCLEOTIDE SEQUENCE</scope>
    <source>
        <strain evidence="3">CDC317</strain>
    </source>
</reference>
<evidence type="ECO:0000313" key="3">
    <source>
        <dbReference type="EMBL" id="CCE41274.1"/>
    </source>
</evidence>
<name>G8B9H4_CANPC</name>
<protein>
    <recommendedName>
        <fullName evidence="6">Hydrophilin</fullName>
    </recommendedName>
</protein>
<sequence>MKYSIIATAFTVSSVLAGKGPKDHKSAPTVTVYATETTHKYGRFNKTPHPTTTTVIVSPSEWTSLKEASSKVRNNHRRDEIFTAVKRDNSTAGAAGNSTGGAGAGNSTGGAGAGNSTGGAGAGNSTGGAGAGNSTGGAGGDNNAGMTASGASFAIAGAVAAGCALLM</sequence>
<evidence type="ECO:0008006" key="6">
    <source>
        <dbReference type="Google" id="ProtNLM"/>
    </source>
</evidence>
<evidence type="ECO:0000313" key="4">
    <source>
        <dbReference type="EnsemblFungi" id="CPAR2_302620-T-p1"/>
    </source>
</evidence>
<accession>A0AAJ8W1L2</accession>
<evidence type="ECO:0000256" key="1">
    <source>
        <dbReference type="SAM" id="MobiDB-lite"/>
    </source>
</evidence>
<dbReference type="CGD" id="CAL0000148447">
    <property type="gene designation" value="CPAR2_302620"/>
</dbReference>
<accession>G8B9H4</accession>
<dbReference type="Proteomes" id="UP000005221">
    <property type="component" value="Chromosome 3"/>
</dbReference>
<evidence type="ECO:0000313" key="2">
    <source>
        <dbReference type="CGD" id="CAL0000148447"/>
    </source>
</evidence>
<reference evidence="5" key="1">
    <citation type="journal article" date="2009" name="Nature">
        <title>Evolution of pathogenicity and sexual reproduction in eight Candida genomes.</title>
        <authorList>
            <person name="Butler G."/>
            <person name="Rasmussen M.D."/>
            <person name="Lin M.F."/>
            <person name="Santos M.A."/>
            <person name="Sakthikumar S."/>
            <person name="Munro C.A."/>
            <person name="Rheinbay E."/>
            <person name="Grabherr M."/>
            <person name="Forche A."/>
            <person name="Reedy J.L."/>
            <person name="Agrafioti I."/>
            <person name="Arnaud M.B."/>
            <person name="Bates S."/>
            <person name="Brown A.J."/>
            <person name="Brunke S."/>
            <person name="Costanzo M.C."/>
            <person name="Fitzpatrick D.A."/>
            <person name="de Groot P.W."/>
            <person name="Harris D."/>
            <person name="Hoyer L.L."/>
            <person name="Hube B."/>
            <person name="Klis F.M."/>
            <person name="Kodira C."/>
            <person name="Lennard N."/>
            <person name="Logue M.E."/>
            <person name="Martin R."/>
            <person name="Neiman A.M."/>
            <person name="Nikolaou E."/>
            <person name="Quail M.A."/>
            <person name="Quinn J."/>
            <person name="Santos M.C."/>
            <person name="Schmitzberger F.F."/>
            <person name="Sherlock G."/>
            <person name="Shah P."/>
            <person name="Silverstein K.A."/>
            <person name="Skrzypek M.S."/>
            <person name="Soll D."/>
            <person name="Staggs R."/>
            <person name="Stansfield I."/>
            <person name="Stumpf M.P."/>
            <person name="Sudbery P.E."/>
            <person name="Srikantha T."/>
            <person name="Zeng Q."/>
            <person name="Berman J."/>
            <person name="Berriman M."/>
            <person name="Heitman J."/>
            <person name="Gow N.A."/>
            <person name="Lorenz M.C."/>
            <person name="Birren B.W."/>
            <person name="Kellis M."/>
            <person name="Cuomo C.A."/>
        </authorList>
    </citation>
    <scope>NUCLEOTIDE SEQUENCE [LARGE SCALE GENOMIC DNA]</scope>
    <source>
        <strain evidence="5">CDC 317 / ATCC MYA-4646</strain>
    </source>
</reference>
<feature type="region of interest" description="Disordered" evidence="1">
    <location>
        <begin position="83"/>
        <end position="105"/>
    </location>
</feature>
<dbReference type="VEuPathDB" id="FungiDB:CPAR2_302620"/>
<dbReference type="AlphaFoldDB" id="G8B9H4"/>
<reference evidence="4" key="4">
    <citation type="submission" date="2025-05" db="UniProtKB">
        <authorList>
            <consortium name="EnsemblFungi"/>
        </authorList>
    </citation>
    <scope>IDENTIFICATION</scope>
</reference>
<reference evidence="5" key="2">
    <citation type="journal article" date="2011" name="BMC Genomics">
        <title>Using RNA-seq to determine the transcriptional landscape and the hypoxic response of the pathogenic yeast Candida parapsilosis.</title>
        <authorList>
            <person name="Guida A."/>
            <person name="Lindstaedt C."/>
            <person name="Maguire S.L."/>
            <person name="Ding C."/>
            <person name="Higgins D.G."/>
            <person name="Corton N.J."/>
            <person name="Berriman M."/>
            <person name="Butler G."/>
        </authorList>
    </citation>
    <scope>GENOME REANNOTATION</scope>
    <source>
        <strain evidence="5">CDC 317 / ATCC MYA-4646</strain>
    </source>
</reference>
<dbReference type="EMBL" id="HE605204">
    <property type="protein sequence ID" value="CCE41274.1"/>
    <property type="molecule type" value="Genomic_DNA"/>
</dbReference>